<evidence type="ECO:0000256" key="2">
    <source>
        <dbReference type="PIRNR" id="PIRNR001788"/>
    </source>
</evidence>
<dbReference type="GO" id="GO:0071933">
    <property type="term" value="F:Arp2/3 complex binding"/>
    <property type="evidence" value="ECO:0007669"/>
    <property type="project" value="InterPro"/>
</dbReference>
<dbReference type="GO" id="GO:0030479">
    <property type="term" value="C:actin cortical patch"/>
    <property type="evidence" value="ECO:0007669"/>
    <property type="project" value="TreeGrafter"/>
</dbReference>
<sequence>MLTDKQSSEARLYTFSQETKDHLRKFRLTTSRASGPQAVIYYIDKKTYEIKQDEDKVVYKSLDEIADDLPDNTPRYILLSYPLTLPSGRMSVPYVLLYYLPNTCNAESRMMYAGAKELMRNTAEVGKVIDVESPEDLEDIPNKLSAE</sequence>
<dbReference type="Proteomes" id="UP001369815">
    <property type="component" value="Unassembled WGS sequence"/>
</dbReference>
<dbReference type="InterPro" id="IPR002108">
    <property type="entry name" value="ADF-H"/>
</dbReference>
<dbReference type="InterPro" id="IPR011171">
    <property type="entry name" value="GMF"/>
</dbReference>
<evidence type="ECO:0000256" key="1">
    <source>
        <dbReference type="ARBA" id="ARBA00010055"/>
    </source>
</evidence>
<proteinExistence type="inferred from homology"/>
<dbReference type="EMBL" id="JBANMG010000001">
    <property type="protein sequence ID" value="KAK6957529.1"/>
    <property type="molecule type" value="Genomic_DNA"/>
</dbReference>
<dbReference type="Pfam" id="PF00241">
    <property type="entry name" value="Cofilin_ADF"/>
    <property type="match status" value="1"/>
</dbReference>
<evidence type="ECO:0000259" key="3">
    <source>
        <dbReference type="PROSITE" id="PS51263"/>
    </source>
</evidence>
<feature type="domain" description="ADF-H" evidence="3">
    <location>
        <begin position="11"/>
        <end position="147"/>
    </location>
</feature>
<dbReference type="PANTHER" id="PTHR11249">
    <property type="entry name" value="GLIAL FACTOR NATURATION FACTOR"/>
    <property type="match status" value="1"/>
</dbReference>
<name>A0AAX6MY42_9PEZI</name>
<dbReference type="Gene3D" id="3.40.20.10">
    <property type="entry name" value="Severin"/>
    <property type="match status" value="1"/>
</dbReference>
<keyword evidence="5" id="KW-1185">Reference proteome</keyword>
<dbReference type="GO" id="GO:0005634">
    <property type="term" value="C:nucleus"/>
    <property type="evidence" value="ECO:0007669"/>
    <property type="project" value="UniProtKB-SubCell"/>
</dbReference>
<comment type="caution">
    <text evidence="4">The sequence shown here is derived from an EMBL/GenBank/DDBJ whole genome shotgun (WGS) entry which is preliminary data.</text>
</comment>
<comment type="subcellular location">
    <subcellularLocation>
        <location evidence="2">Cytoplasm</location>
    </subcellularLocation>
    <subcellularLocation>
        <location evidence="2">Nucleus</location>
    </subcellularLocation>
</comment>
<dbReference type="SUPFAM" id="SSF55753">
    <property type="entry name" value="Actin depolymerizing proteins"/>
    <property type="match status" value="1"/>
</dbReference>
<dbReference type="AlphaFoldDB" id="A0AAX6MY42"/>
<dbReference type="GO" id="GO:0034316">
    <property type="term" value="P:negative regulation of Arp2/3 complex-mediated actin nucleation"/>
    <property type="evidence" value="ECO:0007669"/>
    <property type="project" value="TreeGrafter"/>
</dbReference>
<keyword evidence="2" id="KW-0963">Cytoplasm</keyword>
<protein>
    <recommendedName>
        <fullName evidence="3">ADF-H domain-containing protein</fullName>
    </recommendedName>
</protein>
<dbReference type="SMART" id="SM00102">
    <property type="entry name" value="ADF"/>
    <property type="match status" value="1"/>
</dbReference>
<evidence type="ECO:0000313" key="4">
    <source>
        <dbReference type="EMBL" id="KAK6957529.1"/>
    </source>
</evidence>
<gene>
    <name evidence="4" type="ORF">Daesc_000316</name>
</gene>
<evidence type="ECO:0000313" key="5">
    <source>
        <dbReference type="Proteomes" id="UP001369815"/>
    </source>
</evidence>
<comment type="similarity">
    <text evidence="1 2">Belongs to the actin-binding proteins ADF family. GMF subfamily.</text>
</comment>
<reference evidence="4 5" key="1">
    <citation type="journal article" date="2024" name="Front Chem Biol">
        <title>Unveiling the potential of Daldinia eschscholtzii MFLUCC 19-0629 through bioactivity and bioinformatics studies for enhanced sustainable agriculture production.</title>
        <authorList>
            <person name="Brooks S."/>
            <person name="Weaver J.A."/>
            <person name="Klomchit A."/>
            <person name="Alharthi S.A."/>
            <person name="Onlamun T."/>
            <person name="Nurani R."/>
            <person name="Vong T.K."/>
            <person name="Alberti F."/>
            <person name="Greco C."/>
        </authorList>
    </citation>
    <scope>NUCLEOTIDE SEQUENCE [LARGE SCALE GENOMIC DNA]</scope>
    <source>
        <strain evidence="4">MFLUCC 19-0629</strain>
    </source>
</reference>
<dbReference type="PROSITE" id="PS51263">
    <property type="entry name" value="ADF_H"/>
    <property type="match status" value="1"/>
</dbReference>
<dbReference type="GO" id="GO:0003779">
    <property type="term" value="F:actin binding"/>
    <property type="evidence" value="ECO:0007669"/>
    <property type="project" value="InterPro"/>
</dbReference>
<organism evidence="4 5">
    <name type="scientific">Daldinia eschscholtzii</name>
    <dbReference type="NCBI Taxonomy" id="292717"/>
    <lineage>
        <taxon>Eukaryota</taxon>
        <taxon>Fungi</taxon>
        <taxon>Dikarya</taxon>
        <taxon>Ascomycota</taxon>
        <taxon>Pezizomycotina</taxon>
        <taxon>Sordariomycetes</taxon>
        <taxon>Xylariomycetidae</taxon>
        <taxon>Xylariales</taxon>
        <taxon>Hypoxylaceae</taxon>
        <taxon>Daldinia</taxon>
    </lineage>
</organism>
<accession>A0AAX6MY42</accession>
<keyword evidence="2" id="KW-0539">Nucleus</keyword>
<dbReference type="InterPro" id="IPR029006">
    <property type="entry name" value="ADF-H/Gelsolin-like_dom_sf"/>
</dbReference>
<dbReference type="GO" id="GO:0071846">
    <property type="term" value="P:actin filament debranching"/>
    <property type="evidence" value="ECO:0007669"/>
    <property type="project" value="InterPro"/>
</dbReference>
<dbReference type="PIRSF" id="PIRSF001788">
    <property type="entry name" value="GMF-beta"/>
    <property type="match status" value="1"/>
</dbReference>
<dbReference type="PANTHER" id="PTHR11249:SF2">
    <property type="entry name" value="GLIA MATURATION FACTOR"/>
    <property type="match status" value="1"/>
</dbReference>
<dbReference type="CDD" id="cd11283">
    <property type="entry name" value="ADF_GMF-beta_like"/>
    <property type="match status" value="1"/>
</dbReference>
<dbReference type="FunFam" id="3.40.20.10:FF:000048">
    <property type="entry name" value="Putative gmf family protein"/>
    <property type="match status" value="1"/>
</dbReference>